<comment type="caution">
    <text evidence="2">The sequence shown here is derived from an EMBL/GenBank/DDBJ whole genome shotgun (WGS) entry which is preliminary data.</text>
</comment>
<name>A0A835YV58_9STRA</name>
<feature type="domain" description="Protein kinase" evidence="1">
    <location>
        <begin position="1"/>
        <end position="219"/>
    </location>
</feature>
<dbReference type="InterPro" id="IPR011009">
    <property type="entry name" value="Kinase-like_dom_sf"/>
</dbReference>
<organism evidence="2 3">
    <name type="scientific">Tribonema minus</name>
    <dbReference type="NCBI Taxonomy" id="303371"/>
    <lineage>
        <taxon>Eukaryota</taxon>
        <taxon>Sar</taxon>
        <taxon>Stramenopiles</taxon>
        <taxon>Ochrophyta</taxon>
        <taxon>PX clade</taxon>
        <taxon>Xanthophyceae</taxon>
        <taxon>Tribonematales</taxon>
        <taxon>Tribonemataceae</taxon>
        <taxon>Tribonema</taxon>
    </lineage>
</organism>
<dbReference type="Gene3D" id="1.10.510.10">
    <property type="entry name" value="Transferase(Phosphotransferase) domain 1"/>
    <property type="match status" value="1"/>
</dbReference>
<evidence type="ECO:0000259" key="1">
    <source>
        <dbReference type="PROSITE" id="PS50011"/>
    </source>
</evidence>
<dbReference type="InterPro" id="IPR000719">
    <property type="entry name" value="Prot_kinase_dom"/>
</dbReference>
<dbReference type="Pfam" id="PF00069">
    <property type="entry name" value="Pkinase"/>
    <property type="match status" value="1"/>
</dbReference>
<dbReference type="SMART" id="SM00220">
    <property type="entry name" value="S_TKc"/>
    <property type="match status" value="1"/>
</dbReference>
<keyword evidence="2" id="KW-0808">Transferase</keyword>
<dbReference type="Proteomes" id="UP000664859">
    <property type="component" value="Unassembled WGS sequence"/>
</dbReference>
<evidence type="ECO:0000313" key="2">
    <source>
        <dbReference type="EMBL" id="KAG5181273.1"/>
    </source>
</evidence>
<dbReference type="PROSITE" id="PS50011">
    <property type="entry name" value="PROTEIN_KINASE_DOM"/>
    <property type="match status" value="1"/>
</dbReference>
<dbReference type="PROSITE" id="PS00108">
    <property type="entry name" value="PROTEIN_KINASE_ST"/>
    <property type="match status" value="1"/>
</dbReference>
<feature type="non-terminal residue" evidence="2">
    <location>
        <position position="1"/>
    </location>
</feature>
<dbReference type="SUPFAM" id="SSF56112">
    <property type="entry name" value="Protein kinase-like (PK-like)"/>
    <property type="match status" value="1"/>
</dbReference>
<dbReference type="GO" id="GO:0005524">
    <property type="term" value="F:ATP binding"/>
    <property type="evidence" value="ECO:0007669"/>
    <property type="project" value="InterPro"/>
</dbReference>
<protein>
    <submittedName>
        <fullName evidence="2">Kinase-like domain-containing protein</fullName>
    </submittedName>
</protein>
<feature type="non-terminal residue" evidence="2">
    <location>
        <position position="223"/>
    </location>
</feature>
<keyword evidence="2" id="KW-0418">Kinase</keyword>
<dbReference type="OrthoDB" id="40902at2759"/>
<dbReference type="GO" id="GO:0004672">
    <property type="term" value="F:protein kinase activity"/>
    <property type="evidence" value="ECO:0007669"/>
    <property type="project" value="InterPro"/>
</dbReference>
<dbReference type="Gene3D" id="3.30.200.20">
    <property type="entry name" value="Phosphorylase Kinase, domain 1"/>
    <property type="match status" value="1"/>
</dbReference>
<proteinExistence type="predicted"/>
<evidence type="ECO:0000313" key="3">
    <source>
        <dbReference type="Proteomes" id="UP000664859"/>
    </source>
</evidence>
<sequence>VSRGGGGSDDDGACGIVRLRGAFETDAHLVLELELMSGGDLFDRLSGGGVLRDADAAALTAATLRAARFARRHGFCHRDIKLSNLIFPRRGAPPGSARLADFGMAGRVGAHGLLRGRCGTPGYVAPEILEAPPGAGYAARGVDAFSIGAVAYTALCGYEPFYGDDDARLTAANRACAYEFHAPEWDGVPRDARDLVAALLQRDPARRASLDAALAHPWLRRHS</sequence>
<dbReference type="AlphaFoldDB" id="A0A835YV58"/>
<accession>A0A835YV58</accession>
<gene>
    <name evidence="2" type="ORF">JKP88DRAFT_321588</name>
</gene>
<dbReference type="InterPro" id="IPR008271">
    <property type="entry name" value="Ser/Thr_kinase_AS"/>
</dbReference>
<keyword evidence="3" id="KW-1185">Reference proteome</keyword>
<dbReference type="EMBL" id="JAFCMP010000334">
    <property type="protein sequence ID" value="KAG5181273.1"/>
    <property type="molecule type" value="Genomic_DNA"/>
</dbReference>
<dbReference type="PANTHER" id="PTHR24347">
    <property type="entry name" value="SERINE/THREONINE-PROTEIN KINASE"/>
    <property type="match status" value="1"/>
</dbReference>
<reference evidence="2" key="1">
    <citation type="submission" date="2021-02" db="EMBL/GenBank/DDBJ databases">
        <title>First Annotated Genome of the Yellow-green Alga Tribonema minus.</title>
        <authorList>
            <person name="Mahan K.M."/>
        </authorList>
    </citation>
    <scope>NUCLEOTIDE SEQUENCE</scope>
    <source>
        <strain evidence="2">UTEX B ZZ1240</strain>
    </source>
</reference>